<dbReference type="Proteomes" id="UP000836788">
    <property type="component" value="Chromosome 5"/>
</dbReference>
<protein>
    <submittedName>
        <fullName evidence="2">Uncharacterized protein</fullName>
    </submittedName>
</protein>
<evidence type="ECO:0000313" key="2">
    <source>
        <dbReference type="EMBL" id="CAG9289944.1"/>
    </source>
</evidence>
<organism evidence="2">
    <name type="scientific">Phaeodactylum tricornutum</name>
    <name type="common">Diatom</name>
    <dbReference type="NCBI Taxonomy" id="2850"/>
    <lineage>
        <taxon>Eukaryota</taxon>
        <taxon>Sar</taxon>
        <taxon>Stramenopiles</taxon>
        <taxon>Ochrophyta</taxon>
        <taxon>Bacillariophyta</taxon>
        <taxon>Bacillariophyceae</taxon>
        <taxon>Bacillariophycidae</taxon>
        <taxon>Naviculales</taxon>
        <taxon>Phaeodactylaceae</taxon>
        <taxon>Phaeodactylum</taxon>
    </lineage>
</organism>
<proteinExistence type="predicted"/>
<dbReference type="InterPro" id="IPR036866">
    <property type="entry name" value="RibonucZ/Hydroxyglut_hydro"/>
</dbReference>
<feature type="region of interest" description="Disordered" evidence="1">
    <location>
        <begin position="1"/>
        <end position="26"/>
    </location>
</feature>
<accession>A0A8J9X8K8</accession>
<feature type="compositionally biased region" description="Polar residues" evidence="1">
    <location>
        <begin position="7"/>
        <end position="16"/>
    </location>
</feature>
<gene>
    <name evidence="2" type="ORF">PTTT1_LOCUS43256</name>
</gene>
<sequence>MPRRPRIQNQRDAQSRPSRRHDDIPAPKVQTSLGVYTLEVLDKLDDNLFLIQATSFVRRFAKINRNMVVLRHNKRELTLINPVRLDADGEARLLQLGGIARIIRLAPNHGTNHDRYYIDKFPQVRRWAPARSAADSHDPNLPVHRLLTDDDDAILPACHVFCFQETAQPECALLILQDYVGNLLVTSDSLQSHQANPLVNMPVRAKLAAEGMLAGKIHISSTWLRSASHTRSHRQKALRGEFERLLRLDFARMVGSSGTMVYEGAKEGTVLAVERTFPIL</sequence>
<dbReference type="EMBL" id="OU594946">
    <property type="protein sequence ID" value="CAG9289944.1"/>
    <property type="molecule type" value="Genomic_DNA"/>
</dbReference>
<dbReference type="AlphaFoldDB" id="A0A8J9X8K8"/>
<dbReference type="Gene3D" id="3.60.15.10">
    <property type="entry name" value="Ribonuclease Z/Hydroxyacylglutathione hydrolase-like"/>
    <property type="match status" value="1"/>
</dbReference>
<reference evidence="2" key="1">
    <citation type="submission" date="2022-02" db="EMBL/GenBank/DDBJ databases">
        <authorList>
            <person name="Giguere J D."/>
        </authorList>
    </citation>
    <scope>NUCLEOTIDE SEQUENCE</scope>
    <source>
        <strain evidence="2">CCAP 1055/1</strain>
    </source>
</reference>
<evidence type="ECO:0000256" key="1">
    <source>
        <dbReference type="SAM" id="MobiDB-lite"/>
    </source>
</evidence>
<name>A0A8J9X8K8_PHATR</name>